<dbReference type="STRING" id="582515.KR51_00006070"/>
<name>U5DE26_9CHRO</name>
<dbReference type="InterPro" id="IPR001296">
    <property type="entry name" value="Glyco_trans_1"/>
</dbReference>
<keyword evidence="1" id="KW-0328">Glycosyltransferase</keyword>
<organism evidence="4 5">
    <name type="scientific">Rubidibacter lacunae KORDI 51-2</name>
    <dbReference type="NCBI Taxonomy" id="582515"/>
    <lineage>
        <taxon>Bacteria</taxon>
        <taxon>Bacillati</taxon>
        <taxon>Cyanobacteriota</taxon>
        <taxon>Cyanophyceae</taxon>
        <taxon>Oscillatoriophycideae</taxon>
        <taxon>Chroococcales</taxon>
        <taxon>Aphanothecaceae</taxon>
        <taxon>Rubidibacter</taxon>
    </lineage>
</organism>
<evidence type="ECO:0000256" key="2">
    <source>
        <dbReference type="ARBA" id="ARBA00022679"/>
    </source>
</evidence>
<dbReference type="PATRIC" id="fig|582515.4.peg.690"/>
<dbReference type="InParanoid" id="U5DE26"/>
<dbReference type="NCBIfam" id="NF041876">
    <property type="entry name" value="EPS_EpsE"/>
    <property type="match status" value="1"/>
</dbReference>
<evidence type="ECO:0000313" key="4">
    <source>
        <dbReference type="EMBL" id="ERN42758.1"/>
    </source>
</evidence>
<dbReference type="OrthoDB" id="9815550at2"/>
<gene>
    <name evidence="4" type="ORF">KR51_00006070</name>
</gene>
<protein>
    <submittedName>
        <fullName evidence="4">Glycosyltransferase</fullName>
    </submittedName>
</protein>
<keyword evidence="5" id="KW-1185">Reference proteome</keyword>
<dbReference type="Pfam" id="PF00534">
    <property type="entry name" value="Glycos_transf_1"/>
    <property type="match status" value="1"/>
</dbReference>
<dbReference type="AlphaFoldDB" id="U5DE26"/>
<sequence length="409" mass="45325">MKIGYLIPEFPGQTHIFYWRERQALEQLGIAVDLVSTRQPKKGIMSHTWTEEACQQTTYLFPIAVRFWGIVSELLRSGLTGWWRVFRAVATADDVKGAAKLRMLALTVIGAELVSIARDRGWQHVHVHSCADAANVAFFASLLSSLTYSLTLHGPLTDYGSNQAQKWQNAAFGVTITTKLAREVKERLVGHLPPQLEVAPMGVNVERFTRRDPYIPWQRNGNVRLFSCGRLNPCKGHAETLEAIVILRQQGFPIELDIAGEDEQGGGGYHRYLDTLISERQLTGSVRLLGAVSEETVKCYLENAHLFVLASWHEPLGVAIMESMAMSVPTVSTAAGGVAELIDHESDGLLVPPRSPERLADAIARCLQSPELALHLSQRSRDKIASKFHHFRSATQLANCLQTVLNGSK</sequence>
<dbReference type="Proteomes" id="UP000016960">
    <property type="component" value="Unassembled WGS sequence"/>
</dbReference>
<proteinExistence type="predicted"/>
<dbReference type="EMBL" id="ASSJ01000008">
    <property type="protein sequence ID" value="ERN42758.1"/>
    <property type="molecule type" value="Genomic_DNA"/>
</dbReference>
<accession>U5DE26</accession>
<evidence type="ECO:0000259" key="3">
    <source>
        <dbReference type="Pfam" id="PF00534"/>
    </source>
</evidence>
<reference evidence="4 5" key="1">
    <citation type="submission" date="2013-05" db="EMBL/GenBank/DDBJ databases">
        <title>Draft genome sequence of Rubidibacter lacunae KORDI 51-2.</title>
        <authorList>
            <person name="Choi D.H."/>
            <person name="Noh J.H."/>
            <person name="Kwon K.-K."/>
            <person name="Lee J.-H."/>
            <person name="Ryu J.-Y."/>
        </authorList>
    </citation>
    <scope>NUCLEOTIDE SEQUENCE [LARGE SCALE GENOMIC DNA]</scope>
    <source>
        <strain evidence="4 5">KORDI 51-2</strain>
    </source>
</reference>
<keyword evidence="2 4" id="KW-0808">Transferase</keyword>
<evidence type="ECO:0000256" key="1">
    <source>
        <dbReference type="ARBA" id="ARBA00022676"/>
    </source>
</evidence>
<dbReference type="eggNOG" id="COG0438">
    <property type="taxonomic scope" value="Bacteria"/>
</dbReference>
<feature type="domain" description="Glycosyl transferase family 1" evidence="3">
    <location>
        <begin position="224"/>
        <end position="382"/>
    </location>
</feature>
<dbReference type="RefSeq" id="WP_022604574.1">
    <property type="nucleotide sequence ID" value="NZ_ASSJ01000008.1"/>
</dbReference>
<comment type="caution">
    <text evidence="4">The sequence shown here is derived from an EMBL/GenBank/DDBJ whole genome shotgun (WGS) entry which is preliminary data.</text>
</comment>
<dbReference type="CDD" id="cd03801">
    <property type="entry name" value="GT4_PimA-like"/>
    <property type="match status" value="1"/>
</dbReference>
<dbReference type="PANTHER" id="PTHR12526">
    <property type="entry name" value="GLYCOSYLTRANSFERASE"/>
    <property type="match status" value="1"/>
</dbReference>
<dbReference type="SUPFAM" id="SSF53756">
    <property type="entry name" value="UDP-Glycosyltransferase/glycogen phosphorylase"/>
    <property type="match status" value="1"/>
</dbReference>
<evidence type="ECO:0000313" key="5">
    <source>
        <dbReference type="Proteomes" id="UP000016960"/>
    </source>
</evidence>
<dbReference type="GO" id="GO:0016757">
    <property type="term" value="F:glycosyltransferase activity"/>
    <property type="evidence" value="ECO:0007669"/>
    <property type="project" value="UniProtKB-KW"/>
</dbReference>
<dbReference type="PANTHER" id="PTHR12526:SF510">
    <property type="entry name" value="D-INOSITOL 3-PHOSPHATE GLYCOSYLTRANSFERASE"/>
    <property type="match status" value="1"/>
</dbReference>
<dbReference type="Gene3D" id="3.40.50.2000">
    <property type="entry name" value="Glycogen Phosphorylase B"/>
    <property type="match status" value="2"/>
</dbReference>